<evidence type="ECO:0000256" key="1">
    <source>
        <dbReference type="ARBA" id="ARBA00010641"/>
    </source>
</evidence>
<evidence type="ECO:0000313" key="6">
    <source>
        <dbReference type="EMBL" id="OCL34649.1"/>
    </source>
</evidence>
<evidence type="ECO:0000256" key="3">
    <source>
        <dbReference type="ARBA" id="ARBA00023082"/>
    </source>
</evidence>
<dbReference type="InterPro" id="IPR036388">
    <property type="entry name" value="WH-like_DNA-bd_sf"/>
</dbReference>
<dbReference type="NCBIfam" id="TIGR02937">
    <property type="entry name" value="sigma70-ECF"/>
    <property type="match status" value="1"/>
</dbReference>
<keyword evidence="3" id="KW-0731">Sigma factor</keyword>
<keyword evidence="2" id="KW-0805">Transcription regulation</keyword>
<dbReference type="AlphaFoldDB" id="A0A1C0AN16"/>
<dbReference type="GO" id="GO:0016987">
    <property type="term" value="F:sigma factor activity"/>
    <property type="evidence" value="ECO:0007669"/>
    <property type="project" value="UniProtKB-KW"/>
</dbReference>
<proteinExistence type="inferred from homology"/>
<dbReference type="InterPro" id="IPR039425">
    <property type="entry name" value="RNA_pol_sigma-70-like"/>
</dbReference>
<dbReference type="GO" id="GO:0003677">
    <property type="term" value="F:DNA binding"/>
    <property type="evidence" value="ECO:0007669"/>
    <property type="project" value="UniProtKB-KW"/>
</dbReference>
<dbReference type="SUPFAM" id="SSF88946">
    <property type="entry name" value="Sigma2 domain of RNA polymerase sigma factors"/>
    <property type="match status" value="1"/>
</dbReference>
<dbReference type="PANTHER" id="PTHR43133">
    <property type="entry name" value="RNA POLYMERASE ECF-TYPE SIGMA FACTO"/>
    <property type="match status" value="1"/>
</dbReference>
<name>A0A1C0AN16_9ACTN</name>
<keyword evidence="4" id="KW-0238">DNA-binding</keyword>
<accession>A0A1C0AN16</accession>
<sequence>MTDPVPLSRRAEDAFRAYRDGDAGRLAELVALVTPPLWAIARSAGLDHQEAEDALQTVWIALVRHTDSVAEPRAVFAWLITTTRRTAWRTARRPRTAELADAVADPRPGPAEVAEASDEGRRLWRHVATLSPRCQALLRVIAYASTPDYATISTALGMPVGSIGPTRGRCLAALRRALATDPTWSTT</sequence>
<protein>
    <submittedName>
        <fullName evidence="6">Uncharacterized protein</fullName>
    </submittedName>
</protein>
<keyword evidence="5" id="KW-0804">Transcription</keyword>
<dbReference type="RefSeq" id="WP_068751331.1">
    <property type="nucleotide sequence ID" value="NZ_LR214441.1"/>
</dbReference>
<evidence type="ECO:0000256" key="4">
    <source>
        <dbReference type="ARBA" id="ARBA00023125"/>
    </source>
</evidence>
<dbReference type="InterPro" id="IPR007627">
    <property type="entry name" value="RNA_pol_sigma70_r2"/>
</dbReference>
<evidence type="ECO:0000256" key="2">
    <source>
        <dbReference type="ARBA" id="ARBA00023015"/>
    </source>
</evidence>
<gene>
    <name evidence="6" type="ORF">BCR15_02855</name>
</gene>
<reference evidence="7" key="1">
    <citation type="submission" date="2016-07" db="EMBL/GenBank/DDBJ databases">
        <authorList>
            <person name="Florea S."/>
            <person name="Webb J.S."/>
            <person name="Jaromczyk J."/>
            <person name="Schardl C.L."/>
        </authorList>
    </citation>
    <scope>NUCLEOTIDE SEQUENCE [LARGE SCALE GENOMIC DNA]</scope>
    <source>
        <strain evidence="7">IPBSL-7</strain>
    </source>
</reference>
<dbReference type="SUPFAM" id="SSF88659">
    <property type="entry name" value="Sigma3 and sigma4 domains of RNA polymerase sigma factors"/>
    <property type="match status" value="1"/>
</dbReference>
<evidence type="ECO:0000313" key="7">
    <source>
        <dbReference type="Proteomes" id="UP000093501"/>
    </source>
</evidence>
<dbReference type="Gene3D" id="1.10.1740.10">
    <property type="match status" value="1"/>
</dbReference>
<keyword evidence="7" id="KW-1185">Reference proteome</keyword>
<dbReference type="PANTHER" id="PTHR43133:SF8">
    <property type="entry name" value="RNA POLYMERASE SIGMA FACTOR HI_1459-RELATED"/>
    <property type="match status" value="1"/>
</dbReference>
<dbReference type="InterPro" id="IPR013324">
    <property type="entry name" value="RNA_pol_sigma_r3/r4-like"/>
</dbReference>
<organism evidence="6 7">
    <name type="scientific">Tessaracoccus lapidicaptus</name>
    <dbReference type="NCBI Taxonomy" id="1427523"/>
    <lineage>
        <taxon>Bacteria</taxon>
        <taxon>Bacillati</taxon>
        <taxon>Actinomycetota</taxon>
        <taxon>Actinomycetes</taxon>
        <taxon>Propionibacteriales</taxon>
        <taxon>Propionibacteriaceae</taxon>
        <taxon>Tessaracoccus</taxon>
    </lineage>
</organism>
<evidence type="ECO:0000256" key="5">
    <source>
        <dbReference type="ARBA" id="ARBA00023163"/>
    </source>
</evidence>
<dbReference type="EMBL" id="MBQD01000020">
    <property type="protein sequence ID" value="OCL34649.1"/>
    <property type="molecule type" value="Genomic_DNA"/>
</dbReference>
<dbReference type="Gene3D" id="1.10.10.10">
    <property type="entry name" value="Winged helix-like DNA-binding domain superfamily/Winged helix DNA-binding domain"/>
    <property type="match status" value="1"/>
</dbReference>
<comment type="caution">
    <text evidence="6">The sequence shown here is derived from an EMBL/GenBank/DDBJ whole genome shotgun (WGS) entry which is preliminary data.</text>
</comment>
<dbReference type="Pfam" id="PF04542">
    <property type="entry name" value="Sigma70_r2"/>
    <property type="match status" value="1"/>
</dbReference>
<dbReference type="GO" id="GO:0006352">
    <property type="term" value="P:DNA-templated transcription initiation"/>
    <property type="evidence" value="ECO:0007669"/>
    <property type="project" value="InterPro"/>
</dbReference>
<dbReference type="Proteomes" id="UP000093501">
    <property type="component" value="Unassembled WGS sequence"/>
</dbReference>
<comment type="similarity">
    <text evidence="1">Belongs to the sigma-70 factor family. ECF subfamily.</text>
</comment>
<dbReference type="InterPro" id="IPR013325">
    <property type="entry name" value="RNA_pol_sigma_r2"/>
</dbReference>
<dbReference type="InterPro" id="IPR014284">
    <property type="entry name" value="RNA_pol_sigma-70_dom"/>
</dbReference>